<protein>
    <recommendedName>
        <fullName evidence="2">F-box domain-containing protein</fullName>
    </recommendedName>
</protein>
<feature type="compositionally biased region" description="Acidic residues" evidence="1">
    <location>
        <begin position="193"/>
        <end position="204"/>
    </location>
</feature>
<dbReference type="InterPro" id="IPR001810">
    <property type="entry name" value="F-box_dom"/>
</dbReference>
<organism evidence="3 4">
    <name type="scientific">Urochloa decumbens</name>
    <dbReference type="NCBI Taxonomy" id="240449"/>
    <lineage>
        <taxon>Eukaryota</taxon>
        <taxon>Viridiplantae</taxon>
        <taxon>Streptophyta</taxon>
        <taxon>Embryophyta</taxon>
        <taxon>Tracheophyta</taxon>
        <taxon>Spermatophyta</taxon>
        <taxon>Magnoliopsida</taxon>
        <taxon>Liliopsida</taxon>
        <taxon>Poales</taxon>
        <taxon>Poaceae</taxon>
        <taxon>PACMAD clade</taxon>
        <taxon>Panicoideae</taxon>
        <taxon>Panicodae</taxon>
        <taxon>Paniceae</taxon>
        <taxon>Melinidinae</taxon>
        <taxon>Urochloa</taxon>
    </lineage>
</organism>
<dbReference type="Pfam" id="PF00646">
    <property type="entry name" value="F-box"/>
    <property type="match status" value="1"/>
</dbReference>
<reference evidence="3 4" key="2">
    <citation type="submission" date="2024-10" db="EMBL/GenBank/DDBJ databases">
        <authorList>
            <person name="Ryan C."/>
        </authorList>
    </citation>
    <scope>NUCLEOTIDE SEQUENCE [LARGE SCALE GENOMIC DNA]</scope>
</reference>
<dbReference type="EMBL" id="OZ075142">
    <property type="protein sequence ID" value="CAL5035045.1"/>
    <property type="molecule type" value="Genomic_DNA"/>
</dbReference>
<evidence type="ECO:0000313" key="3">
    <source>
        <dbReference type="EMBL" id="CAL5035045.1"/>
    </source>
</evidence>
<dbReference type="InterPro" id="IPR036047">
    <property type="entry name" value="F-box-like_dom_sf"/>
</dbReference>
<dbReference type="Proteomes" id="UP001497457">
    <property type="component" value="Chromosome 32b"/>
</dbReference>
<evidence type="ECO:0000256" key="1">
    <source>
        <dbReference type="SAM" id="MobiDB-lite"/>
    </source>
</evidence>
<dbReference type="Pfam" id="PF24750">
    <property type="entry name" value="b-prop_At3g26010-like"/>
    <property type="match status" value="1"/>
</dbReference>
<dbReference type="InterPro" id="IPR056592">
    <property type="entry name" value="Beta-prop_At3g26010-like"/>
</dbReference>
<dbReference type="PANTHER" id="PTHR35546:SF80">
    <property type="entry name" value="F-BOX DOMAIN CONTAINING PROTEIN EXPRESSED"/>
    <property type="match status" value="1"/>
</dbReference>
<dbReference type="AlphaFoldDB" id="A0ABC9DB03"/>
<evidence type="ECO:0000259" key="2">
    <source>
        <dbReference type="SMART" id="SM00256"/>
    </source>
</evidence>
<keyword evidence="4" id="KW-1185">Reference proteome</keyword>
<dbReference type="SMART" id="SM00256">
    <property type="entry name" value="FBOX"/>
    <property type="match status" value="1"/>
</dbReference>
<dbReference type="SUPFAM" id="SSF81383">
    <property type="entry name" value="F-box domain"/>
    <property type="match status" value="1"/>
</dbReference>
<accession>A0ABC9DB03</accession>
<sequence length="390" mass="43137">MAEQPTETSANTAVAGLTDDLMIDILSRLPVKSLCRCKCVSPHWRDLISHPDHRRRLPQTLAGFFGKDWSNGRVVWRFTSLCDARQPPLVCAAPFSFMPGYVTIVDACNGLLLCRTPTGLPQHSPYVVCNPATKSWVTLPASGNQGDNGEYKGTASGNQGDEDGEDKGAALPSSCNHGDGSEDKGTASGNHGDDDEGDDEDDELPVARLGFDPAVSQYFYVFVFVERDDHTVAGVKIYSSKIGAWSYYTGFPNCTLVFHDSPSVFLNGVLHLSRQFEVVGIDVKGDVWSICLPEDPGEFDEKNMHDPGLLHRYQGLLCYMNLCDNETNLSIWVIEESDHGDEWVLKHQVTIQQLTEKICPPETNYFSLLTVHPDCNWILCMWYGGHTNGL</sequence>
<dbReference type="InterPro" id="IPR055290">
    <property type="entry name" value="At3g26010-like"/>
</dbReference>
<proteinExistence type="predicted"/>
<dbReference type="PANTHER" id="PTHR35546">
    <property type="entry name" value="F-BOX PROTEIN INTERACTION DOMAIN PROTEIN-RELATED"/>
    <property type="match status" value="1"/>
</dbReference>
<reference evidence="4" key="1">
    <citation type="submission" date="2024-06" db="EMBL/GenBank/DDBJ databases">
        <authorList>
            <person name="Ryan C."/>
        </authorList>
    </citation>
    <scope>NUCLEOTIDE SEQUENCE [LARGE SCALE GENOMIC DNA]</scope>
</reference>
<feature type="domain" description="F-box" evidence="2">
    <location>
        <begin position="17"/>
        <end position="57"/>
    </location>
</feature>
<dbReference type="Gene3D" id="1.20.1280.50">
    <property type="match status" value="1"/>
</dbReference>
<feature type="region of interest" description="Disordered" evidence="1">
    <location>
        <begin position="140"/>
        <end position="204"/>
    </location>
</feature>
<gene>
    <name evidence="3" type="ORF">URODEC1_LOCUS83355</name>
</gene>
<evidence type="ECO:0000313" key="4">
    <source>
        <dbReference type="Proteomes" id="UP001497457"/>
    </source>
</evidence>
<name>A0ABC9DB03_9POAL</name>
<dbReference type="CDD" id="cd22157">
    <property type="entry name" value="F-box_AtFBW1-like"/>
    <property type="match status" value="1"/>
</dbReference>